<dbReference type="PANTHER" id="PTHR45138:SF9">
    <property type="entry name" value="DIGUANYLATE CYCLASE DGCM-RELATED"/>
    <property type="match status" value="1"/>
</dbReference>
<dbReference type="Proteomes" id="UP000192411">
    <property type="component" value="Unassembled WGS sequence"/>
</dbReference>
<organism evidence="3 4">
    <name type="scientific">Mycolicibacterium tusciae</name>
    <dbReference type="NCBI Taxonomy" id="75922"/>
    <lineage>
        <taxon>Bacteria</taxon>
        <taxon>Bacillati</taxon>
        <taxon>Actinomycetota</taxon>
        <taxon>Actinomycetes</taxon>
        <taxon>Mycobacteriales</taxon>
        <taxon>Mycobacteriaceae</taxon>
        <taxon>Mycolicibacterium</taxon>
    </lineage>
</organism>
<feature type="transmembrane region" description="Helical" evidence="1">
    <location>
        <begin position="137"/>
        <end position="156"/>
    </location>
</feature>
<accession>A0A1X0K006</accession>
<dbReference type="Pfam" id="PF00990">
    <property type="entry name" value="GGDEF"/>
    <property type="match status" value="1"/>
</dbReference>
<feature type="transmembrane region" description="Helical" evidence="1">
    <location>
        <begin position="60"/>
        <end position="81"/>
    </location>
</feature>
<dbReference type="PANTHER" id="PTHR45138">
    <property type="entry name" value="REGULATORY COMPONENTS OF SENSORY TRANSDUCTION SYSTEM"/>
    <property type="match status" value="1"/>
</dbReference>
<dbReference type="GO" id="GO:0005886">
    <property type="term" value="C:plasma membrane"/>
    <property type="evidence" value="ECO:0007669"/>
    <property type="project" value="TreeGrafter"/>
</dbReference>
<dbReference type="GO" id="GO:0043709">
    <property type="term" value="P:cell adhesion involved in single-species biofilm formation"/>
    <property type="evidence" value="ECO:0007669"/>
    <property type="project" value="TreeGrafter"/>
</dbReference>
<dbReference type="STRING" id="75922.BST47_00200"/>
<keyword evidence="1" id="KW-1133">Transmembrane helix</keyword>
<dbReference type="InterPro" id="IPR050469">
    <property type="entry name" value="Diguanylate_Cyclase"/>
</dbReference>
<evidence type="ECO:0000259" key="2">
    <source>
        <dbReference type="PROSITE" id="PS50887"/>
    </source>
</evidence>
<feature type="transmembrane region" description="Helical" evidence="1">
    <location>
        <begin position="90"/>
        <end position="107"/>
    </location>
</feature>
<name>A0A1X0K006_9MYCO</name>
<proteinExistence type="predicted"/>
<dbReference type="SMART" id="SM00267">
    <property type="entry name" value="GGDEF"/>
    <property type="match status" value="1"/>
</dbReference>
<dbReference type="InterPro" id="IPR043128">
    <property type="entry name" value="Rev_trsase/Diguanyl_cyclase"/>
</dbReference>
<protein>
    <submittedName>
        <fullName evidence="3">GGDEF domain-containing protein</fullName>
    </submittedName>
</protein>
<reference evidence="3 4" key="1">
    <citation type="submission" date="2017-02" db="EMBL/GenBank/DDBJ databases">
        <title>The new phylogeny of genus Mycobacterium.</title>
        <authorList>
            <person name="Tortoli E."/>
            <person name="Trovato A."/>
            <person name="Cirillo D.M."/>
        </authorList>
    </citation>
    <scope>NUCLEOTIDE SEQUENCE [LARGE SCALE GENOMIC DNA]</scope>
    <source>
        <strain evidence="3 4">DSM 44338</strain>
    </source>
</reference>
<dbReference type="RefSeq" id="WP_083123197.1">
    <property type="nucleotide sequence ID" value="NZ_MVIM01000001.1"/>
</dbReference>
<keyword evidence="1" id="KW-0472">Membrane</keyword>
<sequence length="366" mass="39051">MTRSAGQWLKQPDQYDWLSAYLNERGLQVLWRRATFGFTVTTAALPIVMIWSPFGPDNPVRVALAIAAAVVAVAGGFLWLLRWPTRRQSVIFSAMATVAIAATCFAFSNPYSGLGACATFAVIGGFAAYFHTTGFVVANLGVATLCAAIMASRLIATTGDVALTIATLVTLASLNIGVPFGILSLVHTLRTDLQGSDRDPLTGLRNRRSFHNSVYELMMLHQSPAGVYLVMAMIDLDNFKQLNDTLGHAAGDQALVDVSTALRENCRPAAVIGRVGGEEFVVADIDTVPNPAKMAERLRRAIDGIPLPVTASIGTAAAPLETDSSRANLQLINDLIRTSDTAMYEAKRAGGNRVCHYPTLLPAAGS</sequence>
<dbReference type="CDD" id="cd01949">
    <property type="entry name" value="GGDEF"/>
    <property type="match status" value="1"/>
</dbReference>
<keyword evidence="1" id="KW-0812">Transmembrane</keyword>
<comment type="caution">
    <text evidence="3">The sequence shown here is derived from an EMBL/GenBank/DDBJ whole genome shotgun (WGS) entry which is preliminary data.</text>
</comment>
<dbReference type="GO" id="GO:1902201">
    <property type="term" value="P:negative regulation of bacterial-type flagellum-dependent cell motility"/>
    <property type="evidence" value="ECO:0007669"/>
    <property type="project" value="TreeGrafter"/>
</dbReference>
<dbReference type="InterPro" id="IPR000160">
    <property type="entry name" value="GGDEF_dom"/>
</dbReference>
<feature type="transmembrane region" description="Helical" evidence="1">
    <location>
        <begin position="162"/>
        <end position="186"/>
    </location>
</feature>
<dbReference type="GO" id="GO:0052621">
    <property type="term" value="F:diguanylate cyclase activity"/>
    <property type="evidence" value="ECO:0007669"/>
    <property type="project" value="TreeGrafter"/>
</dbReference>
<gene>
    <name evidence="3" type="ORF">BST47_00200</name>
</gene>
<dbReference type="AlphaFoldDB" id="A0A1X0K006"/>
<evidence type="ECO:0000313" key="4">
    <source>
        <dbReference type="Proteomes" id="UP000192411"/>
    </source>
</evidence>
<dbReference type="Gene3D" id="3.30.70.270">
    <property type="match status" value="1"/>
</dbReference>
<dbReference type="NCBIfam" id="TIGR00254">
    <property type="entry name" value="GGDEF"/>
    <property type="match status" value="1"/>
</dbReference>
<dbReference type="InterPro" id="IPR029787">
    <property type="entry name" value="Nucleotide_cyclase"/>
</dbReference>
<evidence type="ECO:0000313" key="3">
    <source>
        <dbReference type="EMBL" id="ORB68392.1"/>
    </source>
</evidence>
<keyword evidence="4" id="KW-1185">Reference proteome</keyword>
<dbReference type="OrthoDB" id="23692at2"/>
<evidence type="ECO:0000256" key="1">
    <source>
        <dbReference type="SAM" id="Phobius"/>
    </source>
</evidence>
<feature type="transmembrane region" description="Helical" evidence="1">
    <location>
        <begin position="34"/>
        <end position="54"/>
    </location>
</feature>
<dbReference type="PROSITE" id="PS50887">
    <property type="entry name" value="GGDEF"/>
    <property type="match status" value="1"/>
</dbReference>
<dbReference type="EMBL" id="MVIM01000001">
    <property type="protein sequence ID" value="ORB68392.1"/>
    <property type="molecule type" value="Genomic_DNA"/>
</dbReference>
<dbReference type="SUPFAM" id="SSF55073">
    <property type="entry name" value="Nucleotide cyclase"/>
    <property type="match status" value="1"/>
</dbReference>
<feature type="domain" description="GGDEF" evidence="2">
    <location>
        <begin position="227"/>
        <end position="359"/>
    </location>
</feature>